<dbReference type="Pfam" id="PF07475">
    <property type="entry name" value="Hpr_kinase_C"/>
    <property type="match status" value="1"/>
</dbReference>
<evidence type="ECO:0000259" key="1">
    <source>
        <dbReference type="Pfam" id="PF07475"/>
    </source>
</evidence>
<dbReference type="AlphaFoldDB" id="A0A1V4ITC2"/>
<feature type="domain" description="HPr kinase/phosphorylase C-terminal" evidence="1">
    <location>
        <begin position="110"/>
        <end position="167"/>
    </location>
</feature>
<dbReference type="InterPro" id="IPR011104">
    <property type="entry name" value="Hpr_kin/Pase_C"/>
</dbReference>
<dbReference type="PROSITE" id="PS00675">
    <property type="entry name" value="SIGMA54_INTERACT_1"/>
    <property type="match status" value="1"/>
</dbReference>
<gene>
    <name evidence="2" type="primary">hprK_1</name>
    <name evidence="2" type="ORF">CLORY_15970</name>
</gene>
<keyword evidence="2" id="KW-0808">Transferase</keyword>
<evidence type="ECO:0000313" key="3">
    <source>
        <dbReference type="Proteomes" id="UP000190080"/>
    </source>
</evidence>
<evidence type="ECO:0000313" key="2">
    <source>
        <dbReference type="EMBL" id="OPJ62717.1"/>
    </source>
</evidence>
<organism evidence="2 3">
    <name type="scientific">Clostridium oryzae</name>
    <dbReference type="NCBI Taxonomy" id="1450648"/>
    <lineage>
        <taxon>Bacteria</taxon>
        <taxon>Bacillati</taxon>
        <taxon>Bacillota</taxon>
        <taxon>Clostridia</taxon>
        <taxon>Eubacteriales</taxon>
        <taxon>Clostridiaceae</taxon>
        <taxon>Clostridium</taxon>
    </lineage>
</organism>
<dbReference type="Gene3D" id="3.40.50.300">
    <property type="entry name" value="P-loop containing nucleotide triphosphate hydrolases"/>
    <property type="match status" value="1"/>
</dbReference>
<dbReference type="EMBL" id="MZGV01000013">
    <property type="protein sequence ID" value="OPJ62717.1"/>
    <property type="molecule type" value="Genomic_DNA"/>
</dbReference>
<reference evidence="2 3" key="1">
    <citation type="submission" date="2017-03" db="EMBL/GenBank/DDBJ databases">
        <title>Genome sequence of Clostridium oryzae DSM 28571.</title>
        <authorList>
            <person name="Poehlein A."/>
            <person name="Daniel R."/>
        </authorList>
    </citation>
    <scope>NUCLEOTIDE SEQUENCE [LARGE SCALE GENOMIC DNA]</scope>
    <source>
        <strain evidence="2 3">DSM 28571</strain>
    </source>
</reference>
<dbReference type="GO" id="GO:0000155">
    <property type="term" value="F:phosphorelay sensor kinase activity"/>
    <property type="evidence" value="ECO:0007669"/>
    <property type="project" value="InterPro"/>
</dbReference>
<dbReference type="Proteomes" id="UP000190080">
    <property type="component" value="Unassembled WGS sequence"/>
</dbReference>
<sequence>MEYKYWIYGLVVQSQIPLPELQIYDGTYRHKKDVRIYTKDMPKDIKEALDEGKDHCFKKDKIWFSIKDTATYYIKDIDCIEIEVFSEANEQSVKTFLLGSALGMLLIMRKSIAIHGGAVVINEKGIILTGDSGAGKSTLTAALREKGYDFLADDVSAIDKDENNNIVIMPGYPQQKLCSDAVDKFKYRNNSDIRKIDEGRDKYAIRINDNFRKTAVRLKAIYELITDDVDSVKLVKVTGKNKLITIFKNIFRFGLIDYIGMDPLYFRKCLQLAKNIETYRIIRPKEGYTVEKQIEVIESSISELVLQ</sequence>
<dbReference type="RefSeq" id="WP_079423065.1">
    <property type="nucleotide sequence ID" value="NZ_MZGV01000013.1"/>
</dbReference>
<dbReference type="InterPro" id="IPR027417">
    <property type="entry name" value="P-loop_NTPase"/>
</dbReference>
<dbReference type="STRING" id="1450648.CLORY_15970"/>
<dbReference type="GO" id="GO:0006109">
    <property type="term" value="P:regulation of carbohydrate metabolic process"/>
    <property type="evidence" value="ECO:0007669"/>
    <property type="project" value="InterPro"/>
</dbReference>
<proteinExistence type="predicted"/>
<dbReference type="GO" id="GO:0005524">
    <property type="term" value="F:ATP binding"/>
    <property type="evidence" value="ECO:0007669"/>
    <property type="project" value="InterPro"/>
</dbReference>
<keyword evidence="2" id="KW-0418">Kinase</keyword>
<keyword evidence="3" id="KW-1185">Reference proteome</keyword>
<name>A0A1V4ITC2_9CLOT</name>
<dbReference type="OrthoDB" id="5430844at2"/>
<accession>A0A1V4ITC2</accession>
<dbReference type="SUPFAM" id="SSF53795">
    <property type="entry name" value="PEP carboxykinase-like"/>
    <property type="match status" value="1"/>
</dbReference>
<dbReference type="InterPro" id="IPR025662">
    <property type="entry name" value="Sigma_54_int_dom_ATP-bd_1"/>
</dbReference>
<protein>
    <submittedName>
        <fullName evidence="2">HPr kinase/phosphorylase</fullName>
    </submittedName>
</protein>
<comment type="caution">
    <text evidence="2">The sequence shown here is derived from an EMBL/GenBank/DDBJ whole genome shotgun (WGS) entry which is preliminary data.</text>
</comment>